<comment type="caution">
    <text evidence="1">The sequence shown here is derived from an EMBL/GenBank/DDBJ whole genome shotgun (WGS) entry which is preliminary data.</text>
</comment>
<proteinExistence type="predicted"/>
<keyword evidence="2" id="KW-1185">Reference proteome</keyword>
<dbReference type="EMBL" id="BEGY01000169">
    <property type="protein sequence ID" value="GAX85439.1"/>
    <property type="molecule type" value="Genomic_DNA"/>
</dbReference>
<name>A0A250XR57_9CHLO</name>
<dbReference type="OrthoDB" id="411785at2759"/>
<accession>A0A250XR57</accession>
<evidence type="ECO:0000313" key="1">
    <source>
        <dbReference type="EMBL" id="GAX85439.1"/>
    </source>
</evidence>
<evidence type="ECO:0000313" key="2">
    <source>
        <dbReference type="Proteomes" id="UP000232323"/>
    </source>
</evidence>
<protein>
    <submittedName>
        <fullName evidence="1">Uncharacterized protein</fullName>
    </submittedName>
</protein>
<gene>
    <name evidence="1" type="ORF">CEUSTIGMA_g12855.t1</name>
</gene>
<organism evidence="1 2">
    <name type="scientific">Chlamydomonas eustigma</name>
    <dbReference type="NCBI Taxonomy" id="1157962"/>
    <lineage>
        <taxon>Eukaryota</taxon>
        <taxon>Viridiplantae</taxon>
        <taxon>Chlorophyta</taxon>
        <taxon>core chlorophytes</taxon>
        <taxon>Chlorophyceae</taxon>
        <taxon>CS clade</taxon>
        <taxon>Chlamydomonadales</taxon>
        <taxon>Chlamydomonadaceae</taxon>
        <taxon>Chlamydomonas</taxon>
    </lineage>
</organism>
<sequence length="79" mass="8933">MESKYPHWEDIQVYCIAKLEQLISASASQKDCPVDEDSLPPMLKGPYNYTNLDAMDALSELEAVHFVYVLKKSPDRGKA</sequence>
<reference evidence="1 2" key="1">
    <citation type="submission" date="2017-08" db="EMBL/GenBank/DDBJ databases">
        <title>Acidophilic green algal genome provides insights into adaptation to an acidic environment.</title>
        <authorList>
            <person name="Hirooka S."/>
            <person name="Hirose Y."/>
            <person name="Kanesaki Y."/>
            <person name="Higuchi S."/>
            <person name="Fujiwara T."/>
            <person name="Onuma R."/>
            <person name="Era A."/>
            <person name="Ohbayashi R."/>
            <person name="Uzuka A."/>
            <person name="Nozaki H."/>
            <person name="Yoshikawa H."/>
            <person name="Miyagishima S.Y."/>
        </authorList>
    </citation>
    <scope>NUCLEOTIDE SEQUENCE [LARGE SCALE GENOMIC DNA]</scope>
    <source>
        <strain evidence="1 2">NIES-2499</strain>
    </source>
</reference>
<dbReference type="AlphaFoldDB" id="A0A250XR57"/>
<dbReference type="Proteomes" id="UP000232323">
    <property type="component" value="Unassembled WGS sequence"/>
</dbReference>